<dbReference type="Pfam" id="PF07589">
    <property type="entry name" value="PEP-CTERM"/>
    <property type="match status" value="1"/>
</dbReference>
<dbReference type="EMBL" id="FNKY01000001">
    <property type="protein sequence ID" value="SDQ79340.1"/>
    <property type="molecule type" value="Genomic_DNA"/>
</dbReference>
<keyword evidence="1" id="KW-0732">Signal</keyword>
<dbReference type="SUPFAM" id="SSF53300">
    <property type="entry name" value="vWA-like"/>
    <property type="match status" value="1"/>
</dbReference>
<dbReference type="PROSITE" id="PS50234">
    <property type="entry name" value="VWFA"/>
    <property type="match status" value="1"/>
</dbReference>
<dbReference type="Proteomes" id="UP000183471">
    <property type="component" value="Unassembled WGS sequence"/>
</dbReference>
<comment type="caution">
    <text evidence="3">The sequence shown here is derived from an EMBL/GenBank/DDBJ whole genome shotgun (WGS) entry which is preliminary data.</text>
</comment>
<feature type="chain" id="PRO_5047349844" evidence="1">
    <location>
        <begin position="27"/>
        <end position="267"/>
    </location>
</feature>
<dbReference type="RefSeq" id="WP_074632605.1">
    <property type="nucleotide sequence ID" value="NZ_FNKY01000001.1"/>
</dbReference>
<dbReference type="InterPro" id="IPR036465">
    <property type="entry name" value="vWFA_dom_sf"/>
</dbReference>
<dbReference type="NCBIfam" id="TIGR02595">
    <property type="entry name" value="PEP_CTERM"/>
    <property type="match status" value="1"/>
</dbReference>
<organism evidence="3 4">
    <name type="scientific">Nitrosospira multiformis</name>
    <dbReference type="NCBI Taxonomy" id="1231"/>
    <lineage>
        <taxon>Bacteria</taxon>
        <taxon>Pseudomonadati</taxon>
        <taxon>Pseudomonadota</taxon>
        <taxon>Betaproteobacteria</taxon>
        <taxon>Nitrosomonadales</taxon>
        <taxon>Nitrosomonadaceae</taxon>
        <taxon>Nitrosospira</taxon>
    </lineage>
</organism>
<dbReference type="CDD" id="cd00198">
    <property type="entry name" value="vWFA"/>
    <property type="match status" value="1"/>
</dbReference>
<dbReference type="InterPro" id="IPR050525">
    <property type="entry name" value="ECM_Assembly_Org"/>
</dbReference>
<dbReference type="PANTHER" id="PTHR24020">
    <property type="entry name" value="COLLAGEN ALPHA"/>
    <property type="match status" value="1"/>
</dbReference>
<sequence>MKIINKLFVILTLSFSLAMGSSGAWAVPITQLGFILDASGSISTSNYNLMRSGLSSALAGLPVDGSVEISIVNYGSSVATVVSPTILTALSLGTIQAAITSHSKLGGGTDTAAAITSMTTLLTGSSVFSAADTKSLINLLTDGAPNSQNDAEAASLAAAAAGIDALSIEAIGSGVSSQSALNNMLAMAFPTPATILAVNQASNIPNPIGGSWVVPVSDFNSLAPVLAAKVIASVTPPTNQVPEPSVLALVAIGLLAGMSRRKKSKVC</sequence>
<dbReference type="Pfam" id="PF00092">
    <property type="entry name" value="VWA"/>
    <property type="match status" value="1"/>
</dbReference>
<dbReference type="InterPro" id="IPR013424">
    <property type="entry name" value="Ice-binding_C"/>
</dbReference>
<evidence type="ECO:0000313" key="4">
    <source>
        <dbReference type="Proteomes" id="UP000183471"/>
    </source>
</evidence>
<dbReference type="PANTHER" id="PTHR24020:SF20">
    <property type="entry name" value="PH DOMAIN-CONTAINING PROTEIN"/>
    <property type="match status" value="1"/>
</dbReference>
<feature type="domain" description="VWFA" evidence="2">
    <location>
        <begin position="31"/>
        <end position="230"/>
    </location>
</feature>
<accession>A0ABY0TGE5</accession>
<evidence type="ECO:0000256" key="1">
    <source>
        <dbReference type="SAM" id="SignalP"/>
    </source>
</evidence>
<dbReference type="Gene3D" id="3.40.50.410">
    <property type="entry name" value="von Willebrand factor, type A domain"/>
    <property type="match status" value="1"/>
</dbReference>
<name>A0ABY0TGE5_9PROT</name>
<evidence type="ECO:0000259" key="2">
    <source>
        <dbReference type="PROSITE" id="PS50234"/>
    </source>
</evidence>
<gene>
    <name evidence="3" type="ORF">SAMN05216402_2308</name>
</gene>
<feature type="signal peptide" evidence="1">
    <location>
        <begin position="1"/>
        <end position="26"/>
    </location>
</feature>
<dbReference type="InterPro" id="IPR002035">
    <property type="entry name" value="VWF_A"/>
</dbReference>
<keyword evidence="4" id="KW-1185">Reference proteome</keyword>
<evidence type="ECO:0000313" key="3">
    <source>
        <dbReference type="EMBL" id="SDQ79340.1"/>
    </source>
</evidence>
<reference evidence="3 4" key="1">
    <citation type="submission" date="2016-10" db="EMBL/GenBank/DDBJ databases">
        <authorList>
            <person name="Varghese N."/>
            <person name="Submissions S."/>
        </authorList>
    </citation>
    <scope>NUCLEOTIDE SEQUENCE [LARGE SCALE GENOMIC DNA]</scope>
    <source>
        <strain evidence="3 4">Nl1</strain>
    </source>
</reference>
<dbReference type="SMART" id="SM00327">
    <property type="entry name" value="VWA"/>
    <property type="match status" value="1"/>
</dbReference>
<protein>
    <submittedName>
        <fullName evidence="3">PEP-CTERM protein-sorting domain-containing protein</fullName>
    </submittedName>
</protein>
<proteinExistence type="predicted"/>